<sequence length="134" mass="14900">MRQTPPARSSRATAAASSPGAGPPGAAGPWAHRKWRRVPRPRRPGCGGQKAPRPGHRALPRALPDSRSSRRQVCPGPHGRSAARWPGRHSARWRHGYRPPSDLTWCMSIAQSLCMSRQYGGRERFCVRRNINLK</sequence>
<proteinExistence type="predicted"/>
<evidence type="ECO:0000256" key="1">
    <source>
        <dbReference type="SAM" id="MobiDB-lite"/>
    </source>
</evidence>
<comment type="caution">
    <text evidence="2">The sequence shown here is derived from an EMBL/GenBank/DDBJ whole genome shotgun (WGS) entry which is preliminary data.</text>
</comment>
<dbReference type="Proteomes" id="UP000256862">
    <property type="component" value="Chromosome CO2235"/>
</dbReference>
<gene>
    <name evidence="2" type="ORF">CO2235_10118</name>
</gene>
<feature type="compositionally biased region" description="Basic residues" evidence="1">
    <location>
        <begin position="31"/>
        <end position="43"/>
    </location>
</feature>
<evidence type="ECO:0000313" key="2">
    <source>
        <dbReference type="EMBL" id="SPC10733.1"/>
    </source>
</evidence>
<organism evidence="2">
    <name type="scientific">Cupriavidus oxalaticus</name>
    <dbReference type="NCBI Taxonomy" id="96344"/>
    <lineage>
        <taxon>Bacteria</taxon>
        <taxon>Pseudomonadati</taxon>
        <taxon>Pseudomonadota</taxon>
        <taxon>Betaproteobacteria</taxon>
        <taxon>Burkholderiales</taxon>
        <taxon>Burkholderiaceae</taxon>
        <taxon>Cupriavidus</taxon>
    </lineage>
</organism>
<accession>A0A375FQZ7</accession>
<dbReference type="AlphaFoldDB" id="A0A375FQZ7"/>
<protein>
    <submittedName>
        <fullName evidence="2">Uncharacterized protein</fullName>
    </submittedName>
</protein>
<feature type="region of interest" description="Disordered" evidence="1">
    <location>
        <begin position="1"/>
        <end position="91"/>
    </location>
</feature>
<name>A0A375FQZ7_9BURK</name>
<reference evidence="2" key="1">
    <citation type="submission" date="2018-01" db="EMBL/GenBank/DDBJ databases">
        <authorList>
            <person name="Clerissi C."/>
        </authorList>
    </citation>
    <scope>NUCLEOTIDE SEQUENCE</scope>
    <source>
        <strain evidence="2">Cupriavidus oxalaticus LMG 2235</strain>
    </source>
</reference>
<dbReference type="EMBL" id="OGUS01000109">
    <property type="protein sequence ID" value="SPC10733.1"/>
    <property type="molecule type" value="Genomic_DNA"/>
</dbReference>
<feature type="compositionally biased region" description="Low complexity" evidence="1">
    <location>
        <begin position="1"/>
        <end position="20"/>
    </location>
</feature>